<dbReference type="HOGENOM" id="CLU_2578988_0_0_1"/>
<dbReference type="AlphaFoldDB" id="M4BKE4"/>
<evidence type="ECO:0000313" key="1">
    <source>
        <dbReference type="EnsemblProtists" id="HpaP806877"/>
    </source>
</evidence>
<dbReference type="Proteomes" id="UP000011713">
    <property type="component" value="Unassembled WGS sequence"/>
</dbReference>
<sequence length="81" mass="9245">MLGTSQLGIFPVYSIMKTICRCQKEKYFSSTSTQHNIFPVLPRSLFSTLWENINLGTEAHEFGILCSENENINVDEYPTIP</sequence>
<keyword evidence="2" id="KW-1185">Reference proteome</keyword>
<dbReference type="EnsemblProtists" id="HpaT806877">
    <property type="protein sequence ID" value="HpaP806877"/>
    <property type="gene ID" value="HpaG806877"/>
</dbReference>
<proteinExistence type="predicted"/>
<name>M4BKE4_HYAAE</name>
<dbReference type="InParanoid" id="M4BKE4"/>
<organism evidence="1 2">
    <name type="scientific">Hyaloperonospora arabidopsidis (strain Emoy2)</name>
    <name type="common">Downy mildew agent</name>
    <name type="synonym">Peronospora arabidopsidis</name>
    <dbReference type="NCBI Taxonomy" id="559515"/>
    <lineage>
        <taxon>Eukaryota</taxon>
        <taxon>Sar</taxon>
        <taxon>Stramenopiles</taxon>
        <taxon>Oomycota</taxon>
        <taxon>Peronosporomycetes</taxon>
        <taxon>Peronosporales</taxon>
        <taxon>Peronosporaceae</taxon>
        <taxon>Hyaloperonospora</taxon>
    </lineage>
</organism>
<dbReference type="VEuPathDB" id="FungiDB:HpaG806877"/>
<protein>
    <submittedName>
        <fullName evidence="1">Uncharacterized protein</fullName>
    </submittedName>
</protein>
<dbReference type="EMBL" id="JH598349">
    <property type="status" value="NOT_ANNOTATED_CDS"/>
    <property type="molecule type" value="Genomic_DNA"/>
</dbReference>
<reference evidence="1" key="2">
    <citation type="submission" date="2015-06" db="UniProtKB">
        <authorList>
            <consortium name="EnsemblProtists"/>
        </authorList>
    </citation>
    <scope>IDENTIFICATION</scope>
    <source>
        <strain evidence="1">Emoy2</strain>
    </source>
</reference>
<accession>M4BKE4</accession>
<reference evidence="2" key="1">
    <citation type="journal article" date="2010" name="Science">
        <title>Signatures of adaptation to obligate biotrophy in the Hyaloperonospora arabidopsidis genome.</title>
        <authorList>
            <person name="Baxter L."/>
            <person name="Tripathy S."/>
            <person name="Ishaque N."/>
            <person name="Boot N."/>
            <person name="Cabral A."/>
            <person name="Kemen E."/>
            <person name="Thines M."/>
            <person name="Ah-Fong A."/>
            <person name="Anderson R."/>
            <person name="Badejoko W."/>
            <person name="Bittner-Eddy P."/>
            <person name="Boore J.L."/>
            <person name="Chibucos M.C."/>
            <person name="Coates M."/>
            <person name="Dehal P."/>
            <person name="Delehaunty K."/>
            <person name="Dong S."/>
            <person name="Downton P."/>
            <person name="Dumas B."/>
            <person name="Fabro G."/>
            <person name="Fronick C."/>
            <person name="Fuerstenberg S.I."/>
            <person name="Fulton L."/>
            <person name="Gaulin E."/>
            <person name="Govers F."/>
            <person name="Hughes L."/>
            <person name="Humphray S."/>
            <person name="Jiang R.H."/>
            <person name="Judelson H."/>
            <person name="Kamoun S."/>
            <person name="Kyung K."/>
            <person name="Meijer H."/>
            <person name="Minx P."/>
            <person name="Morris P."/>
            <person name="Nelson J."/>
            <person name="Phuntumart V."/>
            <person name="Qutob D."/>
            <person name="Rehmany A."/>
            <person name="Rougon-Cardoso A."/>
            <person name="Ryden P."/>
            <person name="Torto-Alalibo T."/>
            <person name="Studholme D."/>
            <person name="Wang Y."/>
            <person name="Win J."/>
            <person name="Wood J."/>
            <person name="Clifton S.W."/>
            <person name="Rogers J."/>
            <person name="Van den Ackerveken G."/>
            <person name="Jones J.D."/>
            <person name="McDowell J.M."/>
            <person name="Beynon J."/>
            <person name="Tyler B.M."/>
        </authorList>
    </citation>
    <scope>NUCLEOTIDE SEQUENCE [LARGE SCALE GENOMIC DNA]</scope>
    <source>
        <strain evidence="2">Emoy2</strain>
    </source>
</reference>
<evidence type="ECO:0000313" key="2">
    <source>
        <dbReference type="Proteomes" id="UP000011713"/>
    </source>
</evidence>